<accession>A0A843UHW4</accession>
<evidence type="ECO:0000313" key="2">
    <source>
        <dbReference type="Proteomes" id="UP000652761"/>
    </source>
</evidence>
<comment type="caution">
    <text evidence="1">The sequence shown here is derived from an EMBL/GenBank/DDBJ whole genome shotgun (WGS) entry which is preliminary data.</text>
</comment>
<sequence length="139" mass="15008">CGGEPPSPPPSPSSPVLPFSAASSFSGLKSFFSGGPIQFDPAITRHAGPRYRSKPHSATVVGVWWGTPRPASKPCSSCRMSSSLYANSHYFAIIEQTGLRKISEMANHISQAVEILVSLSSSLCFNEMRMRSKSRMFLA</sequence>
<feature type="non-terminal residue" evidence="1">
    <location>
        <position position="1"/>
    </location>
</feature>
<dbReference type="AlphaFoldDB" id="A0A843UHW4"/>
<dbReference type="EMBL" id="NMUH01000576">
    <property type="protein sequence ID" value="MQL81594.1"/>
    <property type="molecule type" value="Genomic_DNA"/>
</dbReference>
<dbReference type="Proteomes" id="UP000652761">
    <property type="component" value="Unassembled WGS sequence"/>
</dbReference>
<evidence type="ECO:0000313" key="1">
    <source>
        <dbReference type="EMBL" id="MQL81594.1"/>
    </source>
</evidence>
<name>A0A843UHW4_COLES</name>
<organism evidence="1 2">
    <name type="scientific">Colocasia esculenta</name>
    <name type="common">Wild taro</name>
    <name type="synonym">Arum esculentum</name>
    <dbReference type="NCBI Taxonomy" id="4460"/>
    <lineage>
        <taxon>Eukaryota</taxon>
        <taxon>Viridiplantae</taxon>
        <taxon>Streptophyta</taxon>
        <taxon>Embryophyta</taxon>
        <taxon>Tracheophyta</taxon>
        <taxon>Spermatophyta</taxon>
        <taxon>Magnoliopsida</taxon>
        <taxon>Liliopsida</taxon>
        <taxon>Araceae</taxon>
        <taxon>Aroideae</taxon>
        <taxon>Colocasieae</taxon>
        <taxon>Colocasia</taxon>
    </lineage>
</organism>
<keyword evidence="2" id="KW-1185">Reference proteome</keyword>
<reference evidence="1" key="1">
    <citation type="submission" date="2017-07" db="EMBL/GenBank/DDBJ databases">
        <title>Taro Niue Genome Assembly and Annotation.</title>
        <authorList>
            <person name="Atibalentja N."/>
            <person name="Keating K."/>
            <person name="Fields C.J."/>
        </authorList>
    </citation>
    <scope>NUCLEOTIDE SEQUENCE</scope>
    <source>
        <strain evidence="1">Niue_2</strain>
        <tissue evidence="1">Leaf</tissue>
    </source>
</reference>
<protein>
    <submittedName>
        <fullName evidence="1">Uncharacterized protein</fullName>
    </submittedName>
</protein>
<proteinExistence type="predicted"/>
<gene>
    <name evidence="1" type="ORF">Taro_014055</name>
</gene>